<feature type="transmembrane region" description="Helical" evidence="1">
    <location>
        <begin position="156"/>
        <end position="176"/>
    </location>
</feature>
<feature type="transmembrane region" description="Helical" evidence="1">
    <location>
        <begin position="40"/>
        <end position="58"/>
    </location>
</feature>
<feature type="transmembrane region" description="Helical" evidence="1">
    <location>
        <begin position="107"/>
        <end position="126"/>
    </location>
</feature>
<feature type="transmembrane region" description="Helical" evidence="1">
    <location>
        <begin position="131"/>
        <end position="150"/>
    </location>
</feature>
<name>A0ABT7SFS8_9CELL</name>
<dbReference type="Proteomes" id="UP001529338">
    <property type="component" value="Unassembled WGS sequence"/>
</dbReference>
<proteinExistence type="predicted"/>
<evidence type="ECO:0000313" key="3">
    <source>
        <dbReference type="Proteomes" id="UP001529338"/>
    </source>
</evidence>
<keyword evidence="1" id="KW-0472">Membrane</keyword>
<evidence type="ECO:0000256" key="1">
    <source>
        <dbReference type="SAM" id="Phobius"/>
    </source>
</evidence>
<evidence type="ECO:0000313" key="2">
    <source>
        <dbReference type="EMBL" id="MDM7855053.1"/>
    </source>
</evidence>
<feature type="transmembrane region" description="Helical" evidence="1">
    <location>
        <begin position="79"/>
        <end position="101"/>
    </location>
</feature>
<accession>A0ABT7SFS8</accession>
<gene>
    <name evidence="2" type="ORF">QRT04_08930</name>
</gene>
<keyword evidence="1" id="KW-1133">Transmembrane helix</keyword>
<feature type="transmembrane region" description="Helical" evidence="1">
    <location>
        <begin position="12"/>
        <end position="34"/>
    </location>
</feature>
<reference evidence="2 3" key="1">
    <citation type="submission" date="2023-06" db="EMBL/GenBank/DDBJ databases">
        <title>Cellulomonas sp. MW4 Whole genome sequence.</title>
        <authorList>
            <person name="Park S."/>
        </authorList>
    </citation>
    <scope>NUCLEOTIDE SEQUENCE [LARGE SCALE GENOMIC DNA]</scope>
    <source>
        <strain evidence="2 3">MW4</strain>
    </source>
</reference>
<keyword evidence="1" id="KW-0812">Transmembrane</keyword>
<evidence type="ECO:0008006" key="4">
    <source>
        <dbReference type="Google" id="ProtNLM"/>
    </source>
</evidence>
<dbReference type="RefSeq" id="WP_289454863.1">
    <property type="nucleotide sequence ID" value="NZ_JAUCGQ010000001.1"/>
</dbReference>
<keyword evidence="3" id="KW-1185">Reference proteome</keyword>
<protein>
    <recommendedName>
        <fullName evidence="4">DUF4386 family protein</fullName>
    </recommendedName>
</protein>
<comment type="caution">
    <text evidence="2">The sequence shown here is derived from an EMBL/GenBank/DDBJ whole genome shotgun (WGS) entry which is preliminary data.</text>
</comment>
<organism evidence="2 3">
    <name type="scientific">Cellulomonas alba</name>
    <dbReference type="NCBI Taxonomy" id="3053467"/>
    <lineage>
        <taxon>Bacteria</taxon>
        <taxon>Bacillati</taxon>
        <taxon>Actinomycetota</taxon>
        <taxon>Actinomycetes</taxon>
        <taxon>Micrococcales</taxon>
        <taxon>Cellulomonadaceae</taxon>
        <taxon>Cellulomonas</taxon>
    </lineage>
</organism>
<dbReference type="EMBL" id="JAUCGQ010000001">
    <property type="protein sequence ID" value="MDM7855053.1"/>
    <property type="molecule type" value="Genomic_DNA"/>
</dbReference>
<sequence length="201" mass="20446">MDARDAHGGRGQWIGSWIGAAFGLVYVEVNAAPLSAGPRVAVRVAGIAAFAAVAWLLVRRRPRDTGDDGPGRPVFGRAYWLIVLAEVVALFVGVRVVAGPLGMPDAGVAWVSLVVGAHFLPLAALFRVRPFWWLGLGIAACGVAGLALAVGDASAAAIAVVGGLVPGVLLLASGWLGGWTLPPAAPLDAMTTSVGSDDARP</sequence>